<organism evidence="4 5">
    <name type="scientific">Coccomyxa subellipsoidea (strain C-169)</name>
    <name type="common">Green microalga</name>
    <dbReference type="NCBI Taxonomy" id="574566"/>
    <lineage>
        <taxon>Eukaryota</taxon>
        <taxon>Viridiplantae</taxon>
        <taxon>Chlorophyta</taxon>
        <taxon>core chlorophytes</taxon>
        <taxon>Trebouxiophyceae</taxon>
        <taxon>Trebouxiophyceae incertae sedis</taxon>
        <taxon>Coccomyxaceae</taxon>
        <taxon>Coccomyxa</taxon>
        <taxon>Coccomyxa subellipsoidea</taxon>
    </lineage>
</organism>
<dbReference type="Proteomes" id="UP000007264">
    <property type="component" value="Unassembled WGS sequence"/>
</dbReference>
<dbReference type="RefSeq" id="XP_005648081.1">
    <property type="nucleotide sequence ID" value="XM_005648024.1"/>
</dbReference>
<feature type="region of interest" description="Disordered" evidence="2">
    <location>
        <begin position="148"/>
        <end position="195"/>
    </location>
</feature>
<feature type="domain" description="PTC1-like winged helix-turn-helix" evidence="3">
    <location>
        <begin position="200"/>
        <end position="283"/>
    </location>
</feature>
<dbReference type="OrthoDB" id="515863at2759"/>
<feature type="compositionally biased region" description="Low complexity" evidence="2">
    <location>
        <begin position="170"/>
        <end position="182"/>
    </location>
</feature>
<sequence>MAGREFKNAGASSEAEAAAGMAQLAASGGTSRAPSLSPRTNGASHPMQNLGGALIALSRSIPMEMMHKGWLLERTAWEESCRSARSVYGIADAMVHLEDWINLDYPDNSEMVDVDSWSMHVRSITSPAELQVAVRDFERNVERAVQMEQRAHQTPVKSERLRRKASGSLVTEVTQSTTSVTSMQPSESKHEGKKDLHYGRWSRERYDGAVAALVHILRAMSATSSDRCVLRPALREEARKAVGDTGLLDHLLKHLADKTVTMQGDKLRRRHNTEGHMEYWLQSPASAQTEEEELQQDATALAGEFREVRKLRRLLAAARQEAQQAMADAKPASEASPEAATACSQCWRLQQQVSALQAQVAELQSASNAEFEEVRQEGSGFIQLLASHVREAASLADGASRRVSTVEQETAANVEEMRGRFEALATTHSEVPQLRRDVGECTQSIQQLQQEVATLRKGLLLVHAASIRPQQWAAQSSAPQAPQESPASNTISGYVQAPEQQAHVDMQMPSAEPGAMHTASGPVHQEAMQAPIAAAATHASDDSAATLPNMIGPEA</sequence>
<feature type="region of interest" description="Disordered" evidence="2">
    <location>
        <begin position="510"/>
        <end position="555"/>
    </location>
</feature>
<dbReference type="AlphaFoldDB" id="I0YYR8"/>
<feature type="region of interest" description="Disordered" evidence="2">
    <location>
        <begin position="21"/>
        <end position="47"/>
    </location>
</feature>
<dbReference type="GO" id="GO:0007131">
    <property type="term" value="P:reciprocal meiotic recombination"/>
    <property type="evidence" value="ECO:0007669"/>
    <property type="project" value="InterPro"/>
</dbReference>
<dbReference type="EMBL" id="AGSI01000007">
    <property type="protein sequence ID" value="EIE23537.1"/>
    <property type="molecule type" value="Genomic_DNA"/>
</dbReference>
<evidence type="ECO:0000256" key="1">
    <source>
        <dbReference type="SAM" id="Coils"/>
    </source>
</evidence>
<dbReference type="PANTHER" id="PTHR46740:SF2">
    <property type="entry name" value="PROTEIN DYAD"/>
    <property type="match status" value="1"/>
</dbReference>
<dbReference type="eggNOG" id="ENOG502QU2W">
    <property type="taxonomic scope" value="Eukaryota"/>
</dbReference>
<dbReference type="KEGG" id="csl:COCSUDRAFT_65969"/>
<feature type="compositionally biased region" description="Polar residues" evidence="2">
    <location>
        <begin position="30"/>
        <end position="47"/>
    </location>
</feature>
<dbReference type="Gene3D" id="1.20.5.170">
    <property type="match status" value="1"/>
</dbReference>
<dbReference type="InterPro" id="IPR044221">
    <property type="entry name" value="DYAD/AMEIOTIC1"/>
</dbReference>
<dbReference type="GO" id="GO:0051177">
    <property type="term" value="P:meiotic sister chromatid cohesion"/>
    <property type="evidence" value="ECO:0007669"/>
    <property type="project" value="InterPro"/>
</dbReference>
<evidence type="ECO:0000259" key="3">
    <source>
        <dbReference type="Pfam" id="PF25874"/>
    </source>
</evidence>
<dbReference type="GeneID" id="17041529"/>
<feature type="compositionally biased region" description="Low complexity" evidence="2">
    <location>
        <begin position="533"/>
        <end position="546"/>
    </location>
</feature>
<reference evidence="4 5" key="1">
    <citation type="journal article" date="2012" name="Genome Biol.">
        <title>The genome of the polar eukaryotic microalga coccomyxa subellipsoidea reveals traits of cold adaptation.</title>
        <authorList>
            <person name="Blanc G."/>
            <person name="Agarkova I."/>
            <person name="Grimwood J."/>
            <person name="Kuo A."/>
            <person name="Brueggeman A."/>
            <person name="Dunigan D."/>
            <person name="Gurnon J."/>
            <person name="Ladunga I."/>
            <person name="Lindquist E."/>
            <person name="Lucas S."/>
            <person name="Pangilinan J."/>
            <person name="Proschold T."/>
            <person name="Salamov A."/>
            <person name="Schmutz J."/>
            <person name="Weeks D."/>
            <person name="Yamada T."/>
            <person name="Claverie J.M."/>
            <person name="Grigoriev I."/>
            <person name="Van Etten J."/>
            <person name="Lomsadze A."/>
            <person name="Borodovsky M."/>
        </authorList>
    </citation>
    <scope>NUCLEOTIDE SEQUENCE [LARGE SCALE GENOMIC DNA]</scope>
    <source>
        <strain evidence="4 5">C-169</strain>
    </source>
</reference>
<gene>
    <name evidence="4" type="ORF">COCSUDRAFT_65969</name>
</gene>
<dbReference type="STRING" id="574566.I0YYR8"/>
<dbReference type="InterPro" id="IPR059080">
    <property type="entry name" value="WHD_PTC1"/>
</dbReference>
<dbReference type="Pfam" id="PF25874">
    <property type="entry name" value="WHD_plant_repro"/>
    <property type="match status" value="1"/>
</dbReference>
<evidence type="ECO:0000256" key="2">
    <source>
        <dbReference type="SAM" id="MobiDB-lite"/>
    </source>
</evidence>
<evidence type="ECO:0000313" key="5">
    <source>
        <dbReference type="Proteomes" id="UP000007264"/>
    </source>
</evidence>
<keyword evidence="5" id="KW-1185">Reference proteome</keyword>
<accession>I0YYR8</accession>
<proteinExistence type="predicted"/>
<dbReference type="PANTHER" id="PTHR46740">
    <property type="entry name" value="PROTEIN DYAD"/>
    <property type="match status" value="1"/>
</dbReference>
<comment type="caution">
    <text evidence="4">The sequence shown here is derived from an EMBL/GenBank/DDBJ whole genome shotgun (WGS) entry which is preliminary data.</text>
</comment>
<evidence type="ECO:0000313" key="4">
    <source>
        <dbReference type="EMBL" id="EIE23537.1"/>
    </source>
</evidence>
<protein>
    <recommendedName>
        <fullName evidence="3">PTC1-like winged helix-turn-helix domain-containing protein</fullName>
    </recommendedName>
</protein>
<name>I0YYR8_COCSC</name>
<keyword evidence="1" id="KW-0175">Coiled coil</keyword>
<feature type="coiled-coil region" evidence="1">
    <location>
        <begin position="301"/>
        <end position="366"/>
    </location>
</feature>